<dbReference type="RefSeq" id="WP_240486888.1">
    <property type="nucleotide sequence ID" value="NZ_JMCB01000010.1"/>
</dbReference>
<dbReference type="STRING" id="394096.DB31_0948"/>
<keyword evidence="1" id="KW-0732">Signal</keyword>
<proteinExistence type="predicted"/>
<reference evidence="2 3" key="1">
    <citation type="submission" date="2014-04" db="EMBL/GenBank/DDBJ databases">
        <title>Genome assembly of Hyalangium minutum DSM 14724.</title>
        <authorList>
            <person name="Sharma G."/>
            <person name="Subramanian S."/>
        </authorList>
    </citation>
    <scope>NUCLEOTIDE SEQUENCE [LARGE SCALE GENOMIC DNA]</scope>
    <source>
        <strain evidence="2 3">DSM 14724</strain>
    </source>
</reference>
<sequence>MRQGIRKVGRRLLTGSVCLLLALAARPAQALTLSTELGASKDYRALTLLGDVELRENTTFLTFGYSGVRPGPDTALTHQLSLGFDHALSDHWMLSGSVVAGLPKNTFTPLAREFPRLGLPSLGARTSYNSQGLALSVGYDSAGLSDVEYGLDAGLNLTRYPLRRALITKETGQEARTVFHQEEKLGVFRPSLGGRLLLGSWELGLRGGLYLYSDDPLSTGQFSEEEQQALAARYAQVGEDRQLQRLFAEKLYRDIGTAVAGRLSDANFSAGLPSAPARFDVRPSVTYRFNATVRGQLSYAFTQYVPGQGMSHLLATRWTVRLGEPVRLWASVALQADMPEEAGTVSTGLATLGAEYTF</sequence>
<protein>
    <submittedName>
        <fullName evidence="2">Uncharacterized protein</fullName>
    </submittedName>
</protein>
<gene>
    <name evidence="2" type="ORF">DB31_0948</name>
</gene>
<feature type="chain" id="PRO_5001799662" evidence="1">
    <location>
        <begin position="31"/>
        <end position="358"/>
    </location>
</feature>
<organism evidence="2 3">
    <name type="scientific">Hyalangium minutum</name>
    <dbReference type="NCBI Taxonomy" id="394096"/>
    <lineage>
        <taxon>Bacteria</taxon>
        <taxon>Pseudomonadati</taxon>
        <taxon>Myxococcota</taxon>
        <taxon>Myxococcia</taxon>
        <taxon>Myxococcales</taxon>
        <taxon>Cystobacterineae</taxon>
        <taxon>Archangiaceae</taxon>
        <taxon>Hyalangium</taxon>
    </lineage>
</organism>
<evidence type="ECO:0000313" key="2">
    <source>
        <dbReference type="EMBL" id="KFE66475.1"/>
    </source>
</evidence>
<accession>A0A085WFL2</accession>
<keyword evidence="3" id="KW-1185">Reference proteome</keyword>
<dbReference type="Proteomes" id="UP000028725">
    <property type="component" value="Unassembled WGS sequence"/>
</dbReference>
<evidence type="ECO:0000313" key="3">
    <source>
        <dbReference type="Proteomes" id="UP000028725"/>
    </source>
</evidence>
<dbReference type="AlphaFoldDB" id="A0A085WFL2"/>
<name>A0A085WFL2_9BACT</name>
<dbReference type="EMBL" id="JMCB01000010">
    <property type="protein sequence ID" value="KFE66475.1"/>
    <property type="molecule type" value="Genomic_DNA"/>
</dbReference>
<evidence type="ECO:0000256" key="1">
    <source>
        <dbReference type="SAM" id="SignalP"/>
    </source>
</evidence>
<feature type="signal peptide" evidence="1">
    <location>
        <begin position="1"/>
        <end position="30"/>
    </location>
</feature>
<comment type="caution">
    <text evidence="2">The sequence shown here is derived from an EMBL/GenBank/DDBJ whole genome shotgun (WGS) entry which is preliminary data.</text>
</comment>